<feature type="domain" description="PWI" evidence="2">
    <location>
        <begin position="19"/>
        <end position="115"/>
    </location>
</feature>
<dbReference type="OMA" id="EHEITGQ"/>
<evidence type="ECO:0000313" key="3">
    <source>
        <dbReference type="EMBL" id="KJP88966.1"/>
    </source>
</evidence>
<evidence type="ECO:0000259" key="2">
    <source>
        <dbReference type="PROSITE" id="PS51025"/>
    </source>
</evidence>
<reference evidence="3 4" key="1">
    <citation type="submission" date="2014-03" db="EMBL/GenBank/DDBJ databases">
        <title>The Genome Sequence of Plasmodium fragile nilgiri.</title>
        <authorList>
            <consortium name="The Broad Institute Genomics Platform"/>
            <consortium name="The Broad Institute Genome Sequencing Center for Infectious Disease"/>
            <person name="Neafsey D."/>
            <person name="Duraisingh M."/>
            <person name="Young S.K."/>
            <person name="Zeng Q."/>
            <person name="Gargeya S."/>
            <person name="Abouelleil A."/>
            <person name="Alvarado L."/>
            <person name="Chapman S.B."/>
            <person name="Gainer-Dewar J."/>
            <person name="Goldberg J."/>
            <person name="Griggs A."/>
            <person name="Gujja S."/>
            <person name="Hansen M."/>
            <person name="Howarth C."/>
            <person name="Imamovic A."/>
            <person name="Larimer J."/>
            <person name="Pearson M."/>
            <person name="Poon T.W."/>
            <person name="Priest M."/>
            <person name="Roberts A."/>
            <person name="Saif S."/>
            <person name="Shea T."/>
            <person name="Sykes S."/>
            <person name="Wortman J."/>
            <person name="Nusbaum C."/>
            <person name="Birren B."/>
        </authorList>
    </citation>
    <scope>NUCLEOTIDE SEQUENCE [LARGE SCALE GENOMIC DNA]</scope>
    <source>
        <strain evidence="4">nilgiri</strain>
    </source>
</reference>
<dbReference type="PANTHER" id="PTHR18806:SF4">
    <property type="entry name" value="RNA-BINDING PROTEIN 25"/>
    <property type="match status" value="1"/>
</dbReference>
<gene>
    <name evidence="3" type="ORF">AK88_01460</name>
</gene>
<dbReference type="Gene3D" id="1.20.1390.10">
    <property type="entry name" value="PWI domain"/>
    <property type="match status" value="1"/>
</dbReference>
<dbReference type="GeneID" id="24266774"/>
<dbReference type="InterPro" id="IPR052768">
    <property type="entry name" value="RBM25"/>
</dbReference>
<dbReference type="OrthoDB" id="6275295at2759"/>
<dbReference type="SUPFAM" id="SSF101233">
    <property type="entry name" value="PWI domain"/>
    <property type="match status" value="1"/>
</dbReference>
<keyword evidence="4" id="KW-1185">Reference proteome</keyword>
<organism evidence="3 4">
    <name type="scientific">Plasmodium fragile</name>
    <dbReference type="NCBI Taxonomy" id="5857"/>
    <lineage>
        <taxon>Eukaryota</taxon>
        <taxon>Sar</taxon>
        <taxon>Alveolata</taxon>
        <taxon>Apicomplexa</taxon>
        <taxon>Aconoidasida</taxon>
        <taxon>Haemosporida</taxon>
        <taxon>Plasmodiidae</taxon>
        <taxon>Plasmodium</taxon>
        <taxon>Plasmodium (Plasmodium)</taxon>
    </lineage>
</organism>
<evidence type="ECO:0000313" key="4">
    <source>
        <dbReference type="Proteomes" id="UP000054561"/>
    </source>
</evidence>
<dbReference type="EMBL" id="KQ001656">
    <property type="protein sequence ID" value="KJP88966.1"/>
    <property type="molecule type" value="Genomic_DNA"/>
</dbReference>
<dbReference type="PANTHER" id="PTHR18806">
    <property type="entry name" value="RBM25 PROTEIN"/>
    <property type="match status" value="1"/>
</dbReference>
<dbReference type="Pfam" id="PF01480">
    <property type="entry name" value="PWI"/>
    <property type="match status" value="1"/>
</dbReference>
<accession>A0A0D9QTH7</accession>
<dbReference type="GO" id="GO:0006397">
    <property type="term" value="P:mRNA processing"/>
    <property type="evidence" value="ECO:0007669"/>
    <property type="project" value="UniProtKB-KW"/>
</dbReference>
<dbReference type="InterPro" id="IPR036483">
    <property type="entry name" value="PWI_dom_sf"/>
</dbReference>
<dbReference type="InterPro" id="IPR002483">
    <property type="entry name" value="PWI_dom"/>
</dbReference>
<evidence type="ECO:0000256" key="1">
    <source>
        <dbReference type="ARBA" id="ARBA00022664"/>
    </source>
</evidence>
<keyword evidence="1" id="KW-0507">mRNA processing</keyword>
<name>A0A0D9QTH7_PLAFR</name>
<dbReference type="RefSeq" id="XP_012334518.1">
    <property type="nucleotide sequence ID" value="XM_012479095.1"/>
</dbReference>
<dbReference type="SMART" id="SM00311">
    <property type="entry name" value="PWI"/>
    <property type="match status" value="1"/>
</dbReference>
<proteinExistence type="predicted"/>
<dbReference type="Proteomes" id="UP000054561">
    <property type="component" value="Unassembled WGS sequence"/>
</dbReference>
<dbReference type="VEuPathDB" id="PlasmoDB:AK88_01460"/>
<protein>
    <recommendedName>
        <fullName evidence="2">PWI domain-containing protein</fullName>
    </recommendedName>
</protein>
<sequence length="115" mass="13448">MDVIQNSKQILDLVPSSEEDIFNFPIDWKVLNQKGNIITRLKPWVCKKIIEYIGSDEHEITGQISDYFVDQVLKQRPPKEMLVAAEKFLDADGKTFILNMYRLIIFEQLKVTNDM</sequence>
<dbReference type="AlphaFoldDB" id="A0A0D9QTH7"/>
<dbReference type="PROSITE" id="PS51025">
    <property type="entry name" value="PWI"/>
    <property type="match status" value="1"/>
</dbReference>